<dbReference type="AlphaFoldDB" id="A0A023FNT1"/>
<evidence type="ECO:0000313" key="1">
    <source>
        <dbReference type="EMBL" id="JAC23412.1"/>
    </source>
</evidence>
<organism evidence="1">
    <name type="scientific">Amblyomma cajennense</name>
    <name type="common">Cayenne tick</name>
    <name type="synonym">Acarus cajennensis</name>
    <dbReference type="NCBI Taxonomy" id="34607"/>
    <lineage>
        <taxon>Eukaryota</taxon>
        <taxon>Metazoa</taxon>
        <taxon>Ecdysozoa</taxon>
        <taxon>Arthropoda</taxon>
        <taxon>Chelicerata</taxon>
        <taxon>Arachnida</taxon>
        <taxon>Acari</taxon>
        <taxon>Parasitiformes</taxon>
        <taxon>Ixodida</taxon>
        <taxon>Ixodoidea</taxon>
        <taxon>Ixodidae</taxon>
        <taxon>Amblyomminae</taxon>
        <taxon>Amblyomma</taxon>
    </lineage>
</organism>
<name>A0A023FNT1_AMBCJ</name>
<reference evidence="1" key="1">
    <citation type="submission" date="2014-03" db="EMBL/GenBank/DDBJ databases">
        <title>The sialotranscriptome of Amblyomma triste, Amblyomma parvum and Amblyomma cajennense ticks, uncovered by 454-based RNA-seq.</title>
        <authorList>
            <person name="Garcia G.R."/>
            <person name="Gardinassi L.G."/>
            <person name="Ribeiro J.M."/>
            <person name="Anatriello E."/>
            <person name="Ferreira B.R."/>
            <person name="Moreira H.N."/>
            <person name="Mafra C."/>
            <person name="Olegario M.M."/>
            <person name="Szabo P.J."/>
            <person name="Miranda-Santos I.K."/>
            <person name="Maruyama S.R."/>
        </authorList>
    </citation>
    <scope>NUCLEOTIDE SEQUENCE</scope>
    <source>
        <strain evidence="1">Uberlandia</strain>
        <tissue evidence="1">Salivary glands</tissue>
    </source>
</reference>
<accession>A0A023FNT1</accession>
<protein>
    <submittedName>
        <fullName evidence="1">Putative lipocalin-3 1</fullName>
    </submittedName>
</protein>
<dbReference type="EMBL" id="GBBK01001070">
    <property type="protein sequence ID" value="JAC23412.1"/>
    <property type="molecule type" value="mRNA"/>
</dbReference>
<proteinExistence type="evidence at transcript level"/>
<sequence>MVTLSAIMQSSAMMESSDSGKENAIDISKFLSTDGIKSLMVVSFSISPTSLEPCKVDFHTHTAANGTFFVRYYLQEQSTNRRTAGRGPPVGRFSAGRKGREVLVGQFTNIGKAQEPKSDTMNVFKYGDWEIQRPAPGKLPQDVETIEHQSDDDACAIFSTSRRHTAGAPRPLLDFRVRASEIKNEGLACLTSIEQHVKKMKANHPEIIVPTIDNIISCQQKCLTASHCKLSDEAEL</sequence>